<proteinExistence type="predicted"/>
<organism evidence="1">
    <name type="scientific">Salmonella enterica</name>
    <name type="common">Salmonella choleraesuis</name>
    <dbReference type="NCBI Taxonomy" id="28901"/>
    <lineage>
        <taxon>Bacteria</taxon>
        <taxon>Pseudomonadati</taxon>
        <taxon>Pseudomonadota</taxon>
        <taxon>Gammaproteobacteria</taxon>
        <taxon>Enterobacterales</taxon>
        <taxon>Enterobacteriaceae</taxon>
        <taxon>Salmonella</taxon>
    </lineage>
</organism>
<feature type="non-terminal residue" evidence="1">
    <location>
        <position position="1"/>
    </location>
</feature>
<accession>A0A761A373</accession>
<protein>
    <recommendedName>
        <fullName evidence="2">Baseplate protein J-like domain-containing protein</fullName>
    </recommendedName>
</protein>
<comment type="caution">
    <text evidence="1">The sequence shown here is derived from an EMBL/GenBank/DDBJ whole genome shotgun (WGS) entry which is preliminary data.</text>
</comment>
<reference evidence="1" key="1">
    <citation type="journal article" date="2018" name="Genome Biol.">
        <title>SKESA: strategic k-mer extension for scrupulous assemblies.</title>
        <authorList>
            <person name="Souvorov A."/>
            <person name="Agarwala R."/>
            <person name="Lipman D.J."/>
        </authorList>
    </citation>
    <scope>NUCLEOTIDE SEQUENCE</scope>
    <source>
        <strain evidence="1">MA.ZJ-959</strain>
    </source>
</reference>
<gene>
    <name evidence="1" type="ORF">G8X86_004575</name>
</gene>
<dbReference type="EMBL" id="DAAXVU010000027">
    <property type="protein sequence ID" value="HAG2782797.1"/>
    <property type="molecule type" value="Genomic_DNA"/>
</dbReference>
<reference evidence="1" key="2">
    <citation type="submission" date="2020-02" db="EMBL/GenBank/DDBJ databases">
        <authorList>
            <consortium name="NCBI Pathogen Detection Project"/>
        </authorList>
    </citation>
    <scope>NUCLEOTIDE SEQUENCE</scope>
    <source>
        <strain evidence="1">MA.ZJ-959</strain>
    </source>
</reference>
<dbReference type="AlphaFoldDB" id="A0A761A373"/>
<name>A0A761A373_SALER</name>
<evidence type="ECO:0000313" key="1">
    <source>
        <dbReference type="EMBL" id="HAG2782797.1"/>
    </source>
</evidence>
<evidence type="ECO:0008006" key="2">
    <source>
        <dbReference type="Google" id="ProtNLM"/>
    </source>
</evidence>
<sequence length="155" mass="17668">IFFEHEAPRGPGTANAYLLLDSGVASAPFVDAVNDYINTQGHHGHGDDMQCYAMPETLHDLAVTVWVRNLNNISDDEQKRLKDGIENLIRCAFRENTDYDVRRTWPYSRFSFSQLGREIHKNFPVTESLNFSLDDIASELNVPRLKSLVVNIENE</sequence>